<dbReference type="SUPFAM" id="SSF50447">
    <property type="entry name" value="Translation proteins"/>
    <property type="match status" value="1"/>
</dbReference>
<dbReference type="PANTHER" id="PTHR43721">
    <property type="entry name" value="ELONGATION FACTOR TU-RELATED"/>
    <property type="match status" value="1"/>
</dbReference>
<feature type="region of interest" description="Disordered" evidence="1">
    <location>
        <begin position="127"/>
        <end position="152"/>
    </location>
</feature>
<evidence type="ECO:0000313" key="3">
    <source>
        <dbReference type="EMBL" id="KAG5493980.1"/>
    </source>
</evidence>
<comment type="caution">
    <text evidence="3">The sequence shown here is derived from an EMBL/GenBank/DDBJ whole genome shotgun (WGS) entry which is preliminary data.</text>
</comment>
<accession>A0A836I034</accession>
<dbReference type="KEGG" id="phet:94287935"/>
<evidence type="ECO:0000259" key="2">
    <source>
        <dbReference type="Pfam" id="PF00009"/>
    </source>
</evidence>
<dbReference type="EMBL" id="JAFJZO010000034">
    <property type="protein sequence ID" value="KAG5493980.1"/>
    <property type="molecule type" value="Genomic_DNA"/>
</dbReference>
<feature type="compositionally biased region" description="Low complexity" evidence="1">
    <location>
        <begin position="137"/>
        <end position="150"/>
    </location>
</feature>
<dbReference type="Proteomes" id="UP000674318">
    <property type="component" value="Unassembled WGS sequence"/>
</dbReference>
<dbReference type="AlphaFoldDB" id="A0A836I034"/>
<feature type="region of interest" description="Disordered" evidence="1">
    <location>
        <begin position="165"/>
        <end position="190"/>
    </location>
</feature>
<dbReference type="InterPro" id="IPR000795">
    <property type="entry name" value="T_Tr_GTP-bd_dom"/>
</dbReference>
<feature type="region of interest" description="Disordered" evidence="1">
    <location>
        <begin position="16"/>
        <end position="36"/>
    </location>
</feature>
<dbReference type="OrthoDB" id="248233at2759"/>
<feature type="region of interest" description="Disordered" evidence="1">
    <location>
        <begin position="467"/>
        <end position="495"/>
    </location>
</feature>
<name>A0A836I034_9TRYP</name>
<dbReference type="GO" id="GO:0003924">
    <property type="term" value="F:GTPase activity"/>
    <property type="evidence" value="ECO:0007669"/>
    <property type="project" value="InterPro"/>
</dbReference>
<feature type="compositionally biased region" description="Basic and acidic residues" evidence="1">
    <location>
        <begin position="166"/>
        <end position="178"/>
    </location>
</feature>
<dbReference type="GeneID" id="94287935"/>
<proteinExistence type="predicted"/>
<evidence type="ECO:0000256" key="1">
    <source>
        <dbReference type="SAM" id="MobiDB-lite"/>
    </source>
</evidence>
<dbReference type="SUPFAM" id="SSF52540">
    <property type="entry name" value="P-loop containing nucleoside triphosphate hydrolases"/>
    <property type="match status" value="1"/>
</dbReference>
<dbReference type="CDD" id="cd03694">
    <property type="entry name" value="GTPBP_II"/>
    <property type="match status" value="1"/>
</dbReference>
<reference evidence="3 4" key="1">
    <citation type="submission" date="2021-02" db="EMBL/GenBank/DDBJ databases">
        <title>Porcisia hertigi Genome sequencing and assembly.</title>
        <authorList>
            <person name="Almutairi H."/>
            <person name="Gatherer D."/>
        </authorList>
    </citation>
    <scope>NUCLEOTIDE SEQUENCE [LARGE SCALE GENOMIC DNA]</scope>
    <source>
        <strain evidence="3 4">C119</strain>
    </source>
</reference>
<gene>
    <name evidence="3" type="ORF">JKF63_01813</name>
</gene>
<protein>
    <recommendedName>
        <fullName evidence="2">Tr-type G domain-containing protein</fullName>
    </recommendedName>
</protein>
<sequence length="879" mass="93016">MLKQDVFRIHVRSDEATTGTGTGVKDHSATTTTTTTTNTLSSSFASLSAPPSDFSVPNGFFSTKLVGNVAIAAAPSALSPPESLSRHDGEAVCIPAGEQEIHPRAISQQHILAERAHASFRHDRRLKRGQISPGQAVVHPSPTSHSPHSVMNPPVCLQLPESVVARSEKDGPPRRLHDSPSGGNVVSAFPGTWRCSSTPVTDYTTPQPCPPSAASTSSIATAFEHSTVTACHPLSAEDDEGDVEYKWRLTDVSATRFQHLVTQMQFRVSEGHGQSLYQLGVSDDGTPRGLTRQDFNESVQNIYRMAAQLQLEATLLQCCVVGRTTTNPAPASAASLDDQLKKIAAEPTEPHDDKHGQCGMNSGEELLCGEIMLSRRQSGGGGRDLSVAFCGAVGSGKSTLMAVLLTSRLDDGCGGTRQSLFNHKHELDTGRTSSLASRVWTVLQEPTTEASSSSLTGSIGATQLPSPKGFSAAAPRSAGSTWSPVSSEAPPTPPFTCASSRSITLLDAGGDITKTMLFGLMSRKPDYVCLCVAADTAVVSDVSLYAEMCCAMGTPFLVVVTKCDLVEEFELDGLIMELAVALDTVGFVLEQVDSMVMAAAYCREWLPRHRNTAVESDVGPTAHVATPTSTAGPLGFERLRLPVFCVSSVLGGEGLDLFRSCLSHLQSPPSSPLLGPSSWAPKPPFEVLLDSAFAVDGVGHVVRGRVTRGPVEVGCSCYIGPGSDGSFYPVFVRGIHVDGGHVNAAQAGDEATFALHRLPDAVTVSHKGKVLVRQPETVVRSFQATVLVLSQSISTHMEPIMYTRNARQAVCVTAVTSAGREEKSGVAADAAGKCERVVVQCRFLFRPEVISAGDALVLQWAPRGIAVGRVTSLESPAEV</sequence>
<dbReference type="GO" id="GO:0003746">
    <property type="term" value="F:translation elongation factor activity"/>
    <property type="evidence" value="ECO:0007669"/>
    <property type="project" value="TreeGrafter"/>
</dbReference>
<dbReference type="PANTHER" id="PTHR43721:SF9">
    <property type="entry name" value="GTP-BINDING PROTEIN 1"/>
    <property type="match status" value="1"/>
</dbReference>
<dbReference type="RefSeq" id="XP_067754015.1">
    <property type="nucleotide sequence ID" value="XM_067897858.1"/>
</dbReference>
<dbReference type="InterPro" id="IPR027417">
    <property type="entry name" value="P-loop_NTPase"/>
</dbReference>
<dbReference type="Pfam" id="PF00009">
    <property type="entry name" value="GTP_EFTU"/>
    <property type="match status" value="1"/>
</dbReference>
<feature type="domain" description="Tr-type G" evidence="2">
    <location>
        <begin position="386"/>
        <end position="652"/>
    </location>
</feature>
<evidence type="ECO:0000313" key="4">
    <source>
        <dbReference type="Proteomes" id="UP000674318"/>
    </source>
</evidence>
<organism evidence="3 4">
    <name type="scientific">Porcisia hertigi</name>
    <dbReference type="NCBI Taxonomy" id="2761500"/>
    <lineage>
        <taxon>Eukaryota</taxon>
        <taxon>Discoba</taxon>
        <taxon>Euglenozoa</taxon>
        <taxon>Kinetoplastea</taxon>
        <taxon>Metakinetoplastina</taxon>
        <taxon>Trypanosomatida</taxon>
        <taxon>Trypanosomatidae</taxon>
        <taxon>Leishmaniinae</taxon>
        <taxon>Porcisia</taxon>
    </lineage>
</organism>
<dbReference type="GO" id="GO:0005525">
    <property type="term" value="F:GTP binding"/>
    <property type="evidence" value="ECO:0007669"/>
    <property type="project" value="InterPro"/>
</dbReference>
<dbReference type="Gene3D" id="3.40.50.300">
    <property type="entry name" value="P-loop containing nucleotide triphosphate hydrolases"/>
    <property type="match status" value="1"/>
</dbReference>
<dbReference type="Gene3D" id="2.40.30.10">
    <property type="entry name" value="Translation factors"/>
    <property type="match status" value="1"/>
</dbReference>
<keyword evidence="4" id="KW-1185">Reference proteome</keyword>
<dbReference type="InterPro" id="IPR009000">
    <property type="entry name" value="Transl_B-barrel_sf"/>
</dbReference>
<dbReference type="InterPro" id="IPR050055">
    <property type="entry name" value="EF-Tu_GTPase"/>
</dbReference>